<keyword evidence="2 3" id="KW-0040">ANK repeat</keyword>
<dbReference type="PANTHER" id="PTHR24123:SF33">
    <property type="entry name" value="PROTEIN HOS4"/>
    <property type="match status" value="1"/>
</dbReference>
<accession>A0AAD4CHN4</accession>
<sequence>MPINDLPPEILLEIVQWLDYASEMNSLACTNSTFYTLLNTMLYTKYSQTDDQFPLRWAASRGSDLAVRKLLAAGVEPSLEAMLLAITFGHDSVIALLHEAGVNINAEGKFSLDRDDYLDAAYMDSEESTTTALARAVWVGDERVMRLLLELGANTDCAKCSDYHRRTPMKAAARLGNASVIKLLIEAQRKGECPDLVNQLRHCLDRAASADDYASVQILLDAGATPGRFRISDHCHVDVGDSNGNFEVTQLLFQNGYIPTIKQLHNAMCNGKVEKLRLLMQWVDFPNLADDECSRAIVLASAGVCGNIPLVRDLVVSRGWNMNRPRIVTGRGRVRLMAEGTPPRRHPGFPLVWAALYGQFHVVQFLLTQGANPSPQAIHHRHEEISSLAAAIRGGNADIVSLLLDHGADPNTFHGGQPVLVAAIRNEHIFKILLDRGADLDIQTCSDNPLSSAVVKSGTAGVARLMCERGVNFDHPTVIADGGCDRGEYIGSFATACA</sequence>
<comment type="caution">
    <text evidence="5">The sequence shown here is derived from an EMBL/GenBank/DDBJ whole genome shotgun (WGS) entry which is preliminary data.</text>
</comment>
<keyword evidence="1" id="KW-0677">Repeat</keyword>
<evidence type="ECO:0000313" key="6">
    <source>
        <dbReference type="Proteomes" id="UP001194746"/>
    </source>
</evidence>
<dbReference type="SUPFAM" id="SSF81383">
    <property type="entry name" value="F-box domain"/>
    <property type="match status" value="1"/>
</dbReference>
<evidence type="ECO:0000259" key="4">
    <source>
        <dbReference type="PROSITE" id="PS50181"/>
    </source>
</evidence>
<dbReference type="AlphaFoldDB" id="A0AAD4CHN4"/>
<feature type="domain" description="F-box" evidence="4">
    <location>
        <begin position="1"/>
        <end position="46"/>
    </location>
</feature>
<dbReference type="InterPro" id="IPR036770">
    <property type="entry name" value="Ankyrin_rpt-contain_sf"/>
</dbReference>
<dbReference type="InterPro" id="IPR036047">
    <property type="entry name" value="F-box-like_dom_sf"/>
</dbReference>
<dbReference type="SMART" id="SM00248">
    <property type="entry name" value="ANK"/>
    <property type="match status" value="8"/>
</dbReference>
<proteinExistence type="predicted"/>
<dbReference type="InterPro" id="IPR002110">
    <property type="entry name" value="Ankyrin_rpt"/>
</dbReference>
<dbReference type="PROSITE" id="PS50297">
    <property type="entry name" value="ANK_REP_REGION"/>
    <property type="match status" value="1"/>
</dbReference>
<dbReference type="EMBL" id="VCAU01000076">
    <property type="protein sequence ID" value="KAF9886507.1"/>
    <property type="molecule type" value="Genomic_DNA"/>
</dbReference>
<reference evidence="5" key="1">
    <citation type="journal article" date="2019" name="Beilstein J. Org. Chem.">
        <title>Nanangenines: drimane sesquiterpenoids as the dominant metabolite cohort of a novel Australian fungus, Aspergillus nanangensis.</title>
        <authorList>
            <person name="Lacey H.J."/>
            <person name="Gilchrist C.L.M."/>
            <person name="Crombie A."/>
            <person name="Kalaitzis J.A."/>
            <person name="Vuong D."/>
            <person name="Rutledge P.J."/>
            <person name="Turner P."/>
            <person name="Pitt J.I."/>
            <person name="Lacey E."/>
            <person name="Chooi Y.H."/>
            <person name="Piggott A.M."/>
        </authorList>
    </citation>
    <scope>NUCLEOTIDE SEQUENCE</scope>
    <source>
        <strain evidence="5">MST-FP2251</strain>
    </source>
</reference>
<dbReference type="PROSITE" id="PS50088">
    <property type="entry name" value="ANK_REPEAT"/>
    <property type="match status" value="1"/>
</dbReference>
<evidence type="ECO:0000256" key="3">
    <source>
        <dbReference type="PROSITE-ProRule" id="PRU00023"/>
    </source>
</evidence>
<dbReference type="InterPro" id="IPR001810">
    <property type="entry name" value="F-box_dom"/>
</dbReference>
<reference evidence="5" key="2">
    <citation type="submission" date="2020-02" db="EMBL/GenBank/DDBJ databases">
        <authorList>
            <person name="Gilchrist C.L.M."/>
            <person name="Chooi Y.-H."/>
        </authorList>
    </citation>
    <scope>NUCLEOTIDE SEQUENCE</scope>
    <source>
        <strain evidence="5">MST-FP2251</strain>
    </source>
</reference>
<dbReference type="Pfam" id="PF00646">
    <property type="entry name" value="F-box"/>
    <property type="match status" value="1"/>
</dbReference>
<dbReference type="PANTHER" id="PTHR24123">
    <property type="entry name" value="ANKYRIN REPEAT-CONTAINING"/>
    <property type="match status" value="1"/>
</dbReference>
<evidence type="ECO:0000256" key="1">
    <source>
        <dbReference type="ARBA" id="ARBA00022737"/>
    </source>
</evidence>
<dbReference type="Proteomes" id="UP001194746">
    <property type="component" value="Unassembled WGS sequence"/>
</dbReference>
<evidence type="ECO:0000313" key="5">
    <source>
        <dbReference type="EMBL" id="KAF9886507.1"/>
    </source>
</evidence>
<dbReference type="InterPro" id="IPR051165">
    <property type="entry name" value="Multifunctional_ANK_Repeat"/>
</dbReference>
<dbReference type="SUPFAM" id="SSF48403">
    <property type="entry name" value="Ankyrin repeat"/>
    <property type="match status" value="1"/>
</dbReference>
<organism evidence="5 6">
    <name type="scientific">Aspergillus nanangensis</name>
    <dbReference type="NCBI Taxonomy" id="2582783"/>
    <lineage>
        <taxon>Eukaryota</taxon>
        <taxon>Fungi</taxon>
        <taxon>Dikarya</taxon>
        <taxon>Ascomycota</taxon>
        <taxon>Pezizomycotina</taxon>
        <taxon>Eurotiomycetes</taxon>
        <taxon>Eurotiomycetidae</taxon>
        <taxon>Eurotiales</taxon>
        <taxon>Aspergillaceae</taxon>
        <taxon>Aspergillus</taxon>
        <taxon>Aspergillus subgen. Circumdati</taxon>
    </lineage>
</organism>
<evidence type="ECO:0000256" key="2">
    <source>
        <dbReference type="ARBA" id="ARBA00023043"/>
    </source>
</evidence>
<protein>
    <submittedName>
        <fullName evidence="5">Ankyrin repeat and death domain-containing protein 1A</fullName>
    </submittedName>
</protein>
<gene>
    <name evidence="5" type="primary">ANKDD1A_1</name>
    <name evidence="5" type="ORF">FE257_011414</name>
</gene>
<feature type="repeat" description="ANK" evidence="3">
    <location>
        <begin position="383"/>
        <end position="415"/>
    </location>
</feature>
<dbReference type="Pfam" id="PF12796">
    <property type="entry name" value="Ank_2"/>
    <property type="match status" value="2"/>
</dbReference>
<keyword evidence="6" id="KW-1185">Reference proteome</keyword>
<dbReference type="Gene3D" id="1.25.40.20">
    <property type="entry name" value="Ankyrin repeat-containing domain"/>
    <property type="match status" value="2"/>
</dbReference>
<name>A0AAD4CHN4_ASPNN</name>
<dbReference type="PROSITE" id="PS50181">
    <property type="entry name" value="FBOX"/>
    <property type="match status" value="1"/>
</dbReference>